<name>A0AAV9T0T3_9PEZI</name>
<dbReference type="EMBL" id="JASAOK010000046">
    <property type="protein sequence ID" value="KAK6211210.1"/>
    <property type="molecule type" value="Genomic_DNA"/>
</dbReference>
<proteinExistence type="predicted"/>
<evidence type="ECO:0000256" key="1">
    <source>
        <dbReference type="SAM" id="MobiDB-lite"/>
    </source>
</evidence>
<protein>
    <submittedName>
        <fullName evidence="2">Uncharacterized protein</fullName>
    </submittedName>
</protein>
<feature type="compositionally biased region" description="Acidic residues" evidence="1">
    <location>
        <begin position="500"/>
        <end position="513"/>
    </location>
</feature>
<reference evidence="2 3" key="1">
    <citation type="submission" date="2023-04" db="EMBL/GenBank/DDBJ databases">
        <title>Colletotrichum tabacum stain YC1 causing leaf anthracnose on Nicotiana tabacum(L.) cv.</title>
        <authorList>
            <person name="Ji Z."/>
            <person name="Wang M."/>
            <person name="Zhang J."/>
            <person name="Wang N."/>
            <person name="Zhou Z."/>
        </authorList>
    </citation>
    <scope>NUCLEOTIDE SEQUENCE [LARGE SCALE GENOMIC DNA]</scope>
    <source>
        <strain evidence="2 3">YC1</strain>
    </source>
</reference>
<dbReference type="PANTHER" id="PTHR40619">
    <property type="entry name" value="FUNGAL STAND N-TERMINAL GOODBYE DOMAIN-CONTAINING PROTEIN"/>
    <property type="match status" value="1"/>
</dbReference>
<evidence type="ECO:0000313" key="2">
    <source>
        <dbReference type="EMBL" id="KAK6211210.1"/>
    </source>
</evidence>
<comment type="caution">
    <text evidence="2">The sequence shown here is derived from an EMBL/GenBank/DDBJ whole genome shotgun (WGS) entry which is preliminary data.</text>
</comment>
<dbReference type="PANTHER" id="PTHR40619:SF3">
    <property type="entry name" value="FUNGAL STAND N-TERMINAL GOODBYE DOMAIN-CONTAINING PROTEIN"/>
    <property type="match status" value="1"/>
</dbReference>
<keyword evidence="3" id="KW-1185">Reference proteome</keyword>
<feature type="region of interest" description="Disordered" evidence="1">
    <location>
        <begin position="490"/>
        <end position="513"/>
    </location>
</feature>
<accession>A0AAV9T0T3</accession>
<sequence>MSMIPGDIYGSVLSGGVMTILAVADVHEKRRQAVEDALASIPKKLAMVQRLSDVHVKSELLHERADGVLVAIFVVLEEIVNDLTMDWTAKMKSKMKFGAEDRISNALSSLDESLSEFEAELNICTQHRFGRMHEALIAQGKNIQKILDIANAFAANLSEKSSDAAVQQFLEKQFLNALTISCASDSNFDTINGGLRLPPTLAVQLTQDSKGGDGQVNDISGVLQKNKQIVDQWLESIGEFDPSPETHVKECIRAGLGQLRLDDREKSEWIMSSDEFRNWMRLDKSNILSIRAEEAPDGLFHPFSFTAALVSEILQKSTGYPVLSFFCGLRTNDSFDTVLCGPNAVVKSLNGQLLQFCLQKRPGVDLSSLDRRKKNLMKKSTKKVEYGMRLFRGLLESLQDKDVVYVILDSWSRLLGSMEEADDVIKGLRQTVEDLPNLVIKLLVLDALPSDPIHELAHSLLYVPEEIDGWKNDVQLSQLEQSNLNLVKKLEDTRRRESEDMAESDSEDSDDSR</sequence>
<feature type="compositionally biased region" description="Basic and acidic residues" evidence="1">
    <location>
        <begin position="490"/>
        <end position="499"/>
    </location>
</feature>
<evidence type="ECO:0000313" key="3">
    <source>
        <dbReference type="Proteomes" id="UP001327957"/>
    </source>
</evidence>
<dbReference type="Proteomes" id="UP001327957">
    <property type="component" value="Unassembled WGS sequence"/>
</dbReference>
<dbReference type="AlphaFoldDB" id="A0AAV9T0T3"/>
<gene>
    <name evidence="2" type="ORF">QIS74_10474</name>
</gene>
<organism evidence="2 3">
    <name type="scientific">Colletotrichum tabaci</name>
    <dbReference type="NCBI Taxonomy" id="1209068"/>
    <lineage>
        <taxon>Eukaryota</taxon>
        <taxon>Fungi</taxon>
        <taxon>Dikarya</taxon>
        <taxon>Ascomycota</taxon>
        <taxon>Pezizomycotina</taxon>
        <taxon>Sordariomycetes</taxon>
        <taxon>Hypocreomycetidae</taxon>
        <taxon>Glomerellales</taxon>
        <taxon>Glomerellaceae</taxon>
        <taxon>Colletotrichum</taxon>
        <taxon>Colletotrichum destructivum species complex</taxon>
    </lineage>
</organism>